<reference evidence="1" key="1">
    <citation type="submission" date="2021-10" db="EMBL/GenBank/DDBJ databases">
        <title>Melipona bicolor Genome sequencing and assembly.</title>
        <authorList>
            <person name="Araujo N.S."/>
            <person name="Arias M.C."/>
        </authorList>
    </citation>
    <scope>NUCLEOTIDE SEQUENCE</scope>
    <source>
        <strain evidence="1">USP_2M_L1-L4_2017</strain>
        <tissue evidence="1">Whole body</tissue>
    </source>
</reference>
<evidence type="ECO:0000313" key="1">
    <source>
        <dbReference type="EMBL" id="KAK1131230.1"/>
    </source>
</evidence>
<name>A0AA40G550_9HYME</name>
<dbReference type="EMBL" id="JAHYIQ010000006">
    <property type="protein sequence ID" value="KAK1131230.1"/>
    <property type="molecule type" value="Genomic_DNA"/>
</dbReference>
<comment type="caution">
    <text evidence="1">The sequence shown here is derived from an EMBL/GenBank/DDBJ whole genome shotgun (WGS) entry which is preliminary data.</text>
</comment>
<accession>A0AA40G550</accession>
<organism evidence="1 2">
    <name type="scientific">Melipona bicolor</name>
    <dbReference type="NCBI Taxonomy" id="60889"/>
    <lineage>
        <taxon>Eukaryota</taxon>
        <taxon>Metazoa</taxon>
        <taxon>Ecdysozoa</taxon>
        <taxon>Arthropoda</taxon>
        <taxon>Hexapoda</taxon>
        <taxon>Insecta</taxon>
        <taxon>Pterygota</taxon>
        <taxon>Neoptera</taxon>
        <taxon>Endopterygota</taxon>
        <taxon>Hymenoptera</taxon>
        <taxon>Apocrita</taxon>
        <taxon>Aculeata</taxon>
        <taxon>Apoidea</taxon>
        <taxon>Anthophila</taxon>
        <taxon>Apidae</taxon>
        <taxon>Melipona</taxon>
    </lineage>
</organism>
<dbReference type="Proteomes" id="UP001177670">
    <property type="component" value="Unassembled WGS sequence"/>
</dbReference>
<sequence length="109" mass="11973">MEGKRSRKRPPLAPAAISLGAKMHPGMGVSAGDRRCGENTVMQPRNGICDKIENYISDLGQWSVWRAIILGQVLSLVLCLMTHANHHINTAYQLALPSGKSLMSNRLHK</sequence>
<dbReference type="AlphaFoldDB" id="A0AA40G550"/>
<evidence type="ECO:0000313" key="2">
    <source>
        <dbReference type="Proteomes" id="UP001177670"/>
    </source>
</evidence>
<protein>
    <submittedName>
        <fullName evidence="1">Uncharacterized protein</fullName>
    </submittedName>
</protein>
<proteinExistence type="predicted"/>
<gene>
    <name evidence="1" type="ORF">K0M31_017518</name>
</gene>
<keyword evidence="2" id="KW-1185">Reference proteome</keyword>